<sequence length="1075" mass="116199">MLQEAADIIGAMPADFGSFKTDVPLDAVRGLALPQRLQELSLKPLRVTDVKHTWTLQSHLLPCSLQTLDISGLRVPADLVLPEGLTVLCILHLRIDDGHSGISVPALPASLESLTIMFQSDASAPQVTMGPLPATLRYLNVHCWASLRDAVGGTVSLGGLPDALRELICTGLQARDAPLLPPGLRRLHLTDTAQALGCLPESLETLELRDHQHPLPPLPPALNDLMLSGCTAPLPLLPASLLSLDVRSTAHLLPPLPCNLRRLELTMYEHQLPDLPPVLEALTLRCCGPVFVAPHRSVRLPLSLPEQLRSLALDDYQHPLPPLPPRLQELRLDRWGRPLPPLPEGLKSLYLDRTTHAVTSLPAGLLSLSVQLGYQAGISGVLACALPPGLRLLDITECYSGTREAGGWRVQPLPPALEALPPALEALTLWLKPQAEEDRLAAPDARVLRVADLPPKLRVLQLNGLADRLPASLELLYKGKFLTGQVQRLTADDSRICVQRDAFADSRPAFVSFNSTFDRLRELELYYSTAKNASDDGPEAQLLDRNEWLTAAADIIETMPAGLHSLKTDASLGALPRLALPEQLRELDLEPLQVMMSMRSWTLQSHLLPRSLHTLKVSGLGIPPGLVLPEGLASLSISSWCVDDADPDDDADATTDDNVEDDQSEDGEGTIIPVSLPLLPPSLRSLSINFASHSSPLEVTLGPLPVMLQSLSVQCWHMEDAVGGTVSLDGLPDALRELTCEGMQARNAIVLPPGLRKLALAGCMHVLSDLPEGLETLKLKDHQHLLPHLPSTLNSLTLSGCAAPVPLLPASLRSLEVADMEHPLPPLPRELRLLKLSRCKAPVPLLPASLHSLEAEDMQHPLPPLPCELQSLKLSSDCARWTWTATSVRCMRCRRTSTLRLRTERAFIDGATHPVTSLPAGLLSLSIQPHSGYDGSSTFACALPQGLRLLAVNESLSAAFRSTFARITRCGPWRMGGHWRLPPLPPSLEVLMLWLDAAPGEEGAADAAATVLRVADVPPRLRVLQLNGVNVAAAAAPPQERLPASLELLVTGESLAGHARLLAAADDAQICDEWR</sequence>
<dbReference type="InterPro" id="IPR051251">
    <property type="entry name" value="STK_FNIP-Repeat"/>
</dbReference>
<dbReference type="PANTHER" id="PTHR32134:SF92">
    <property type="entry name" value="FNIP REPEAT-CONTAINING PROTEIN"/>
    <property type="match status" value="1"/>
</dbReference>
<protein>
    <submittedName>
        <fullName evidence="2">Uncharacterized protein</fullName>
    </submittedName>
</protein>
<dbReference type="Gene3D" id="3.80.10.10">
    <property type="entry name" value="Ribonuclease Inhibitor"/>
    <property type="match status" value="2"/>
</dbReference>
<keyword evidence="3" id="KW-1185">Reference proteome</keyword>
<dbReference type="PANTHER" id="PTHR32134">
    <property type="entry name" value="FNIP REPEAT-CONTAINING PROTEIN"/>
    <property type="match status" value="1"/>
</dbReference>
<name>A0A836C9P8_9STRA</name>
<reference evidence="2" key="1">
    <citation type="submission" date="2021-02" db="EMBL/GenBank/DDBJ databases">
        <title>First Annotated Genome of the Yellow-green Alga Tribonema minus.</title>
        <authorList>
            <person name="Mahan K.M."/>
        </authorList>
    </citation>
    <scope>NUCLEOTIDE SEQUENCE</scope>
    <source>
        <strain evidence="2">UTEX B ZZ1240</strain>
    </source>
</reference>
<dbReference type="Proteomes" id="UP000664859">
    <property type="component" value="Unassembled WGS sequence"/>
</dbReference>
<dbReference type="SUPFAM" id="SSF52058">
    <property type="entry name" value="L domain-like"/>
    <property type="match status" value="1"/>
</dbReference>
<proteinExistence type="predicted"/>
<organism evidence="2 3">
    <name type="scientific">Tribonema minus</name>
    <dbReference type="NCBI Taxonomy" id="303371"/>
    <lineage>
        <taxon>Eukaryota</taxon>
        <taxon>Sar</taxon>
        <taxon>Stramenopiles</taxon>
        <taxon>Ochrophyta</taxon>
        <taxon>PX clade</taxon>
        <taxon>Xanthophyceae</taxon>
        <taxon>Tribonematales</taxon>
        <taxon>Tribonemataceae</taxon>
        <taxon>Tribonema</taxon>
    </lineage>
</organism>
<dbReference type="EMBL" id="JAFCMP010000530">
    <property type="protein sequence ID" value="KAG5177023.1"/>
    <property type="molecule type" value="Genomic_DNA"/>
</dbReference>
<dbReference type="InterPro" id="IPR032675">
    <property type="entry name" value="LRR_dom_sf"/>
</dbReference>
<evidence type="ECO:0000313" key="2">
    <source>
        <dbReference type="EMBL" id="KAG5177023.1"/>
    </source>
</evidence>
<feature type="compositionally biased region" description="Acidic residues" evidence="1">
    <location>
        <begin position="645"/>
        <end position="668"/>
    </location>
</feature>
<evidence type="ECO:0000256" key="1">
    <source>
        <dbReference type="SAM" id="MobiDB-lite"/>
    </source>
</evidence>
<gene>
    <name evidence="2" type="ORF">JKP88DRAFT_333679</name>
</gene>
<accession>A0A836C9P8</accession>
<comment type="caution">
    <text evidence="2">The sequence shown here is derived from an EMBL/GenBank/DDBJ whole genome shotgun (WGS) entry which is preliminary data.</text>
</comment>
<dbReference type="AlphaFoldDB" id="A0A836C9P8"/>
<feature type="region of interest" description="Disordered" evidence="1">
    <location>
        <begin position="645"/>
        <end position="671"/>
    </location>
</feature>
<evidence type="ECO:0000313" key="3">
    <source>
        <dbReference type="Proteomes" id="UP000664859"/>
    </source>
</evidence>